<comment type="caution">
    <text evidence="1">The sequence shown here is derived from an EMBL/GenBank/DDBJ whole genome shotgun (WGS) entry which is preliminary data.</text>
</comment>
<sequence length="108" mass="12349">MRPARNRMVREERLEGGLARLTYLSAYRPWFAGLARRMGAWDGRPLQKKLELDELGTFCWDLIDGERTVKDMALALGERYGVPAREAELSVAAFLRELGRRGLIGVRE</sequence>
<dbReference type="InterPro" id="IPR008792">
    <property type="entry name" value="PQQD"/>
</dbReference>
<evidence type="ECO:0000313" key="1">
    <source>
        <dbReference type="EMBL" id="GFK95690.1"/>
    </source>
</evidence>
<dbReference type="AlphaFoldDB" id="A0A6V8LXY6"/>
<reference evidence="1 2" key="1">
    <citation type="submission" date="2020-04" db="EMBL/GenBank/DDBJ databases">
        <authorList>
            <consortium name="Desulfovibrio sp. FSS-1 genome sequencing consortium"/>
            <person name="Shimoshige H."/>
            <person name="Kobayashi H."/>
            <person name="Maekawa T."/>
        </authorList>
    </citation>
    <scope>NUCLEOTIDE SEQUENCE [LARGE SCALE GENOMIC DNA]</scope>
    <source>
        <strain evidence="1 2">SIID29052-01</strain>
    </source>
</reference>
<proteinExistence type="predicted"/>
<evidence type="ECO:0000313" key="2">
    <source>
        <dbReference type="Proteomes" id="UP000494245"/>
    </source>
</evidence>
<dbReference type="Pfam" id="PF05402">
    <property type="entry name" value="PqqD"/>
    <property type="match status" value="1"/>
</dbReference>
<dbReference type="EMBL" id="BLTE01000020">
    <property type="protein sequence ID" value="GFK95690.1"/>
    <property type="molecule type" value="Genomic_DNA"/>
</dbReference>
<reference evidence="1 2" key="2">
    <citation type="submission" date="2020-05" db="EMBL/GenBank/DDBJ databases">
        <title>Draft genome sequence of Desulfovibrio sp. strainFSS-1.</title>
        <authorList>
            <person name="Shimoshige H."/>
            <person name="Kobayashi H."/>
            <person name="Maekawa T."/>
        </authorList>
    </citation>
    <scope>NUCLEOTIDE SEQUENCE [LARGE SCALE GENOMIC DNA]</scope>
    <source>
        <strain evidence="1 2">SIID29052-01</strain>
    </source>
</reference>
<keyword evidence="2" id="KW-1185">Reference proteome</keyword>
<dbReference type="Proteomes" id="UP000494245">
    <property type="component" value="Unassembled WGS sequence"/>
</dbReference>
<accession>A0A6V8LXY6</accession>
<name>A0A6V8LXY6_9BACT</name>
<gene>
    <name evidence="1" type="primary">pqqD</name>
    <name evidence="1" type="ORF">NNJEOMEG_03558</name>
</gene>
<dbReference type="InterPro" id="IPR041881">
    <property type="entry name" value="PqqD_sf"/>
</dbReference>
<organism evidence="1 2">
    <name type="scientific">Fundidesulfovibrio magnetotacticus</name>
    <dbReference type="NCBI Taxonomy" id="2730080"/>
    <lineage>
        <taxon>Bacteria</taxon>
        <taxon>Pseudomonadati</taxon>
        <taxon>Thermodesulfobacteriota</taxon>
        <taxon>Desulfovibrionia</taxon>
        <taxon>Desulfovibrionales</taxon>
        <taxon>Desulfovibrionaceae</taxon>
        <taxon>Fundidesulfovibrio</taxon>
    </lineage>
</organism>
<dbReference type="Gene3D" id="1.10.10.1150">
    <property type="entry name" value="Coenzyme PQQ synthesis protein D (PqqD)"/>
    <property type="match status" value="1"/>
</dbReference>
<protein>
    <submittedName>
        <fullName evidence="1">Coenzyme PQQ synthesis protein D</fullName>
    </submittedName>
</protein>